<dbReference type="InterPro" id="IPR040449">
    <property type="entry name" value="Peptidase_S66_N"/>
</dbReference>
<dbReference type="Pfam" id="PF17676">
    <property type="entry name" value="Peptidase_S66C"/>
    <property type="match status" value="1"/>
</dbReference>
<dbReference type="InterPro" id="IPR029062">
    <property type="entry name" value="Class_I_gatase-like"/>
</dbReference>
<evidence type="ECO:0000256" key="2">
    <source>
        <dbReference type="ARBA" id="ARBA00022645"/>
    </source>
</evidence>
<dbReference type="InterPro" id="IPR040921">
    <property type="entry name" value="Peptidase_S66C"/>
</dbReference>
<dbReference type="SUPFAM" id="SSF141986">
    <property type="entry name" value="LD-carboxypeptidase A C-terminal domain-like"/>
    <property type="match status" value="1"/>
</dbReference>
<dbReference type="Proteomes" id="UP001181347">
    <property type="component" value="Unassembled WGS sequence"/>
</dbReference>
<feature type="domain" description="LD-carboxypeptidase C-terminal" evidence="9">
    <location>
        <begin position="227"/>
        <end position="343"/>
    </location>
</feature>
<evidence type="ECO:0000259" key="8">
    <source>
        <dbReference type="Pfam" id="PF02016"/>
    </source>
</evidence>
<evidence type="ECO:0000256" key="3">
    <source>
        <dbReference type="ARBA" id="ARBA00022670"/>
    </source>
</evidence>
<name>A0AAE4LNK3_9BACT</name>
<protein>
    <submittedName>
        <fullName evidence="10">LD-carboxypeptidase</fullName>
    </submittedName>
</protein>
<accession>A0AAE4LNK3</accession>
<sequence>MKYPFLLAALLLCSANLAARHSDTDTLLQPDTLSLRQSDALSAQKSDAPFVRPPYLRPGDTIGIVTPARKLKEKADTAKVRERFEEWGLKVKFGAHYADREQPYFAGTDARRAADLQAMIDDPGVKAVVSYQGGYGSVRLLPLLDLTPLREQPKWIVGFSDVTMLHMALGRLGVESLHATMPGKFRFGADEKPEAIVSDESLRSALFGRWTRIDAAAHPLNVSGTARGRLAGGNLSLLCSAIGTPEQPDFDTPTVLFIEEIGEQMYRLDRMMQQLERSGILAKCKAVLVGHFTDMLGQKHFGVWDPCDIIAAYVRPLGIPVVFGIPAGHEDPNVALYMGREVAVTVNDAGASVEF</sequence>
<evidence type="ECO:0000256" key="6">
    <source>
        <dbReference type="PIRSR" id="PIRSR028757-1"/>
    </source>
</evidence>
<reference evidence="10" key="1">
    <citation type="submission" date="2023-10" db="EMBL/GenBank/DDBJ databases">
        <title>Genome Sequence of the Bacteria from From Gut Wall in Crohn's Disease.</title>
        <authorList>
            <person name="Rodriguez-Palacios A."/>
        </authorList>
    </citation>
    <scope>NUCLEOTIDE SEQUENCE</scope>
    <source>
        <strain evidence="10">CavFT-hAR58</strain>
    </source>
</reference>
<proteinExistence type="inferred from homology"/>
<feature type="chain" id="PRO_5041939546" evidence="7">
    <location>
        <begin position="19"/>
        <end position="355"/>
    </location>
</feature>
<dbReference type="PIRSF" id="PIRSF028757">
    <property type="entry name" value="LD-carboxypeptidase"/>
    <property type="match status" value="1"/>
</dbReference>
<dbReference type="GO" id="GO:0008236">
    <property type="term" value="F:serine-type peptidase activity"/>
    <property type="evidence" value="ECO:0007669"/>
    <property type="project" value="UniProtKB-KW"/>
</dbReference>
<dbReference type="PANTHER" id="PTHR30237">
    <property type="entry name" value="MURAMOYLTETRAPEPTIDE CARBOXYPEPTIDASE"/>
    <property type="match status" value="1"/>
</dbReference>
<dbReference type="Gene3D" id="3.50.30.60">
    <property type="entry name" value="LD-carboxypeptidase A C-terminal domain-like"/>
    <property type="match status" value="1"/>
</dbReference>
<feature type="signal peptide" evidence="7">
    <location>
        <begin position="1"/>
        <end position="18"/>
    </location>
</feature>
<evidence type="ECO:0000259" key="9">
    <source>
        <dbReference type="Pfam" id="PF17676"/>
    </source>
</evidence>
<dbReference type="Pfam" id="PF02016">
    <property type="entry name" value="Peptidase_S66"/>
    <property type="match status" value="1"/>
</dbReference>
<comment type="caution">
    <text evidence="10">The sequence shown here is derived from an EMBL/GenBank/DDBJ whole genome shotgun (WGS) entry which is preliminary data.</text>
</comment>
<dbReference type="InterPro" id="IPR027478">
    <property type="entry name" value="LdcA_N"/>
</dbReference>
<feature type="active site" description="Charge relay system" evidence="6">
    <location>
        <position position="259"/>
    </location>
</feature>
<dbReference type="PANTHER" id="PTHR30237:SF2">
    <property type="entry name" value="MUREIN TETRAPEPTIDE CARBOXYPEPTIDASE"/>
    <property type="match status" value="1"/>
</dbReference>
<feature type="active site" description="Nucleophile" evidence="6">
    <location>
        <position position="160"/>
    </location>
</feature>
<comment type="similarity">
    <text evidence="1">Belongs to the peptidase S66 family.</text>
</comment>
<gene>
    <name evidence="10" type="ORF">RVH17_13440</name>
</gene>
<feature type="active site" description="Charge relay system" evidence="6">
    <location>
        <position position="329"/>
    </location>
</feature>
<dbReference type="InterPro" id="IPR003507">
    <property type="entry name" value="S66_fam"/>
</dbReference>
<dbReference type="CDD" id="cd07025">
    <property type="entry name" value="Peptidase_S66"/>
    <property type="match status" value="1"/>
</dbReference>
<dbReference type="AlphaFoldDB" id="A0AAE4LNK3"/>
<dbReference type="InterPro" id="IPR027461">
    <property type="entry name" value="Carboxypeptidase_A_C_sf"/>
</dbReference>
<feature type="domain" description="LD-carboxypeptidase N-terminal" evidence="8">
    <location>
        <begin position="62"/>
        <end position="179"/>
    </location>
</feature>
<keyword evidence="5" id="KW-0720">Serine protease</keyword>
<dbReference type="GO" id="GO:0004180">
    <property type="term" value="F:carboxypeptidase activity"/>
    <property type="evidence" value="ECO:0007669"/>
    <property type="project" value="UniProtKB-KW"/>
</dbReference>
<evidence type="ECO:0000256" key="7">
    <source>
        <dbReference type="SAM" id="SignalP"/>
    </source>
</evidence>
<dbReference type="OMA" id="MLTQWRL"/>
<keyword evidence="4" id="KW-0378">Hydrolase</keyword>
<dbReference type="GO" id="GO:0006508">
    <property type="term" value="P:proteolysis"/>
    <property type="evidence" value="ECO:0007669"/>
    <property type="project" value="UniProtKB-KW"/>
</dbReference>
<evidence type="ECO:0000256" key="4">
    <source>
        <dbReference type="ARBA" id="ARBA00022801"/>
    </source>
</evidence>
<evidence type="ECO:0000256" key="5">
    <source>
        <dbReference type="ARBA" id="ARBA00022825"/>
    </source>
</evidence>
<keyword evidence="7" id="KW-0732">Signal</keyword>
<dbReference type="SUPFAM" id="SSF52317">
    <property type="entry name" value="Class I glutamine amidotransferase-like"/>
    <property type="match status" value="1"/>
</dbReference>
<evidence type="ECO:0000256" key="1">
    <source>
        <dbReference type="ARBA" id="ARBA00010233"/>
    </source>
</evidence>
<evidence type="ECO:0000313" key="11">
    <source>
        <dbReference type="Proteomes" id="UP001181347"/>
    </source>
</evidence>
<evidence type="ECO:0000313" key="10">
    <source>
        <dbReference type="EMBL" id="MDU0261095.1"/>
    </source>
</evidence>
<dbReference type="EMBL" id="JAWDES010000005">
    <property type="protein sequence ID" value="MDU0261095.1"/>
    <property type="molecule type" value="Genomic_DNA"/>
</dbReference>
<keyword evidence="2" id="KW-0121">Carboxypeptidase</keyword>
<organism evidence="10 11">
    <name type="scientific">Alistipes finegoldii</name>
    <dbReference type="NCBI Taxonomy" id="214856"/>
    <lineage>
        <taxon>Bacteria</taxon>
        <taxon>Pseudomonadati</taxon>
        <taxon>Bacteroidota</taxon>
        <taxon>Bacteroidia</taxon>
        <taxon>Bacteroidales</taxon>
        <taxon>Rikenellaceae</taxon>
        <taxon>Alistipes</taxon>
    </lineage>
</organism>
<dbReference type="Gene3D" id="3.40.50.10740">
    <property type="entry name" value="Class I glutamine amidotransferase-like"/>
    <property type="match status" value="1"/>
</dbReference>
<dbReference type="RefSeq" id="WP_009596820.1">
    <property type="nucleotide sequence ID" value="NZ_BAAFKU010000006.1"/>
</dbReference>
<keyword evidence="3" id="KW-0645">Protease</keyword>